<protein>
    <submittedName>
        <fullName evidence="2">Uncharacterized protein</fullName>
    </submittedName>
</protein>
<dbReference type="PANTHER" id="PTHR31859:SF1">
    <property type="entry name" value="TETRATRICOPEPTIDE REPEAT PROTEIN 39C"/>
    <property type="match status" value="1"/>
</dbReference>
<evidence type="ECO:0000313" key="3">
    <source>
        <dbReference type="Proteomes" id="UP000077315"/>
    </source>
</evidence>
<name>A0A162XHZ8_PHYB8</name>
<dbReference type="AlphaFoldDB" id="A0A162XHZ8"/>
<dbReference type="PANTHER" id="PTHR31859">
    <property type="entry name" value="TETRATRICOPEPTIDE REPEAT PROTEIN 39 FAMILY MEMBER"/>
    <property type="match status" value="1"/>
</dbReference>
<dbReference type="VEuPathDB" id="FungiDB:PHYBLDRAFT_67772"/>
<dbReference type="OrthoDB" id="43460at2759"/>
<proteinExistence type="predicted"/>
<dbReference type="InterPro" id="IPR011990">
    <property type="entry name" value="TPR-like_helical_dom_sf"/>
</dbReference>
<feature type="compositionally biased region" description="Polar residues" evidence="1">
    <location>
        <begin position="73"/>
        <end position="85"/>
    </location>
</feature>
<organism evidence="2 3">
    <name type="scientific">Phycomyces blakesleeanus (strain ATCC 8743b / DSM 1359 / FGSC 10004 / NBRC 33097 / NRRL 1555)</name>
    <dbReference type="NCBI Taxonomy" id="763407"/>
    <lineage>
        <taxon>Eukaryota</taxon>
        <taxon>Fungi</taxon>
        <taxon>Fungi incertae sedis</taxon>
        <taxon>Mucoromycota</taxon>
        <taxon>Mucoromycotina</taxon>
        <taxon>Mucoromycetes</taxon>
        <taxon>Mucorales</taxon>
        <taxon>Phycomycetaceae</taxon>
        <taxon>Phycomyces</taxon>
    </lineage>
</organism>
<accession>A0A162XHZ8</accession>
<dbReference type="EMBL" id="KV440978">
    <property type="protein sequence ID" value="OAD75005.1"/>
    <property type="molecule type" value="Genomic_DNA"/>
</dbReference>
<dbReference type="GeneID" id="29002754"/>
<feature type="compositionally biased region" description="Acidic residues" evidence="1">
    <location>
        <begin position="134"/>
        <end position="156"/>
    </location>
</feature>
<evidence type="ECO:0000313" key="2">
    <source>
        <dbReference type="EMBL" id="OAD75005.1"/>
    </source>
</evidence>
<reference evidence="3" key="1">
    <citation type="submission" date="2015-06" db="EMBL/GenBank/DDBJ databases">
        <title>Expansion of signal transduction pathways in fungi by whole-genome duplication.</title>
        <authorList>
            <consortium name="DOE Joint Genome Institute"/>
            <person name="Corrochano L.M."/>
            <person name="Kuo A."/>
            <person name="Marcet-Houben M."/>
            <person name="Polaino S."/>
            <person name="Salamov A."/>
            <person name="Villalobos J.M."/>
            <person name="Alvarez M.I."/>
            <person name="Avalos J."/>
            <person name="Benito E.P."/>
            <person name="Benoit I."/>
            <person name="Burger G."/>
            <person name="Camino L.P."/>
            <person name="Canovas D."/>
            <person name="Cerda-Olmedo E."/>
            <person name="Cheng J.-F."/>
            <person name="Dominguez A."/>
            <person name="Elias M."/>
            <person name="Eslava A.P."/>
            <person name="Glaser F."/>
            <person name="Grimwood J."/>
            <person name="Gutierrez G."/>
            <person name="Heitman J."/>
            <person name="Henrissat B."/>
            <person name="Iturriaga E.A."/>
            <person name="Lang B.F."/>
            <person name="Lavin J.L."/>
            <person name="Lee S."/>
            <person name="Li W."/>
            <person name="Lindquist E."/>
            <person name="Lopez-Garcia S."/>
            <person name="Luque E.M."/>
            <person name="Marcos A.T."/>
            <person name="Martin J."/>
            <person name="McCluskey K."/>
            <person name="Medina H.R."/>
            <person name="Miralles-Duran A."/>
            <person name="Miyazaki A."/>
            <person name="Munoz-Torres E."/>
            <person name="Oguiza J.A."/>
            <person name="Ohm R."/>
            <person name="Olmedo M."/>
            <person name="Orejas M."/>
            <person name="Ortiz-Castellanos L."/>
            <person name="Pisabarro A.G."/>
            <person name="Rodriguez-Romero J."/>
            <person name="Ruiz-Herrera J."/>
            <person name="Ruiz-Vazquez R."/>
            <person name="Sanz C."/>
            <person name="Schackwitz W."/>
            <person name="Schmutz J."/>
            <person name="Shahriari M."/>
            <person name="Shelest E."/>
            <person name="Silva-Franco F."/>
            <person name="Soanes D."/>
            <person name="Syed K."/>
            <person name="Tagua V.G."/>
            <person name="Talbot N.J."/>
            <person name="Thon M."/>
            <person name="De vries R.P."/>
            <person name="Wiebenga A."/>
            <person name="Yadav J.S."/>
            <person name="Braun E.L."/>
            <person name="Baker S."/>
            <person name="Garre V."/>
            <person name="Horwitz B."/>
            <person name="Torres-Martinez S."/>
            <person name="Idnurm A."/>
            <person name="Herrera-Estrella A."/>
            <person name="Gabaldon T."/>
            <person name="Grigoriev I.V."/>
        </authorList>
    </citation>
    <scope>NUCLEOTIDE SEQUENCE [LARGE SCALE GENOMIC DNA]</scope>
    <source>
        <strain evidence="3">NRRL 1555(-)</strain>
    </source>
</reference>
<feature type="compositionally biased region" description="Basic and acidic residues" evidence="1">
    <location>
        <begin position="445"/>
        <end position="458"/>
    </location>
</feature>
<keyword evidence="3" id="KW-1185">Reference proteome</keyword>
<evidence type="ECO:0000256" key="1">
    <source>
        <dbReference type="SAM" id="MobiDB-lite"/>
    </source>
</evidence>
<dbReference type="InParanoid" id="A0A162XHZ8"/>
<dbReference type="Proteomes" id="UP000077315">
    <property type="component" value="Unassembled WGS sequence"/>
</dbReference>
<feature type="region of interest" description="Disordered" evidence="1">
    <location>
        <begin position="433"/>
        <end position="470"/>
    </location>
</feature>
<feature type="compositionally biased region" description="Low complexity" evidence="1">
    <location>
        <begin position="1"/>
        <end position="15"/>
    </location>
</feature>
<sequence>MAKSPAKPVAAPAKKTPWRGISIKRPAGRPESIASVQSQDSQKSTDSEKQDSSTNLAKVDPSLISVEEELDQSKSCEVSQEPVSPTKTKTKTKENTPKAVTNETQGEENGDVATPRASRSRASSFYGLDSASEVFEDAYDDNDDSLEDEDDYDDDDSPLKSTAAKVYPVTTSGSSTIPHPKEDRKEMFIAKEQLPDFVTEIEGLTIESMSGSVVHPNIKEITADPLETKVAKITNEDDVHTPTNTSAVDPKDVVLKETLFVAEDEITGQEMHAKPKVTDTLLSQPVVGVTPVSKNQSENDPEKVHISSQDLGVAEVANNDILKKSKNFGSETLRTTHDSTASQFPHDKQDTVQKTTALETSAENMATKQDQSTAVAAAVASVLAAAGVVHLPLQSLKQPQNDDSKGVTPLIITDGAEGDNDKLVFHGGDSGIAISQTASDEDSDPEKVSKAPSERTSSDSDDDDRDCLGSILPAISDSLREYNNKEPTRDIKKATDDMENDIEARKERELEFPIEPPVDLDVFKDNTLAIQAIDIKSIPINDFTPRQQEKADEPVQEGINLLFDNQFMRAKGIFQTKANIDPVYALGLGAMAFIKAMMTFDEKDMASAMNALATAYTIGKTQVDNSPYKKPLKDSVFHYFATFGSGSTGLPPSPIPIIPLKDTSNDPPTFIPNGVLRAHVAKAECCLLMGVLQMSQESVIGYLKCGLNLRRGNTDTDTMFKEFFRETMTNKQPLKQIAYNSYSIVWQEYRRMGQEYNNHIDHNTVSGIQFGIGAVHLLMSSMPSKILKIFSTFGWKGDKQLGFALLKLCLEGRGLRSPLASLALLTYYSVLTSFAPQLYAKELMSPAIECLLDAQKNHPNSCFFLFFAAHTSRVARNIPLSTQSFDFAAESSRGEWAEHAMKQLSDYEIGVNLMLQLDWESAAECFENLAQEKYWSPSFAKYVVGACRDMLGERTDGILAFAEVPQLAKEYPTKKTYMDAYVHKKVEFFQRSGYQDMDFSLPGLELILVLNGFEHMDKGCLEKALKRVHETLELIYEREKMEYTIRLRELVPTTTPPNYYDQRAVLLLIKSSILNTLGRYTECISHLNWIIDHKESIKHETWVAPFAYWESGITSWGLGNAQKSRQLWQLALACTKYDFEYRMSVRLTLALNRCDEFGIEAVDTKAKKGPTTNGRKRMPIVPT</sequence>
<dbReference type="SUPFAM" id="SSF48452">
    <property type="entry name" value="TPR-like"/>
    <property type="match status" value="1"/>
</dbReference>
<dbReference type="RefSeq" id="XP_018293045.1">
    <property type="nucleotide sequence ID" value="XM_018441848.1"/>
</dbReference>
<feature type="region of interest" description="Disordered" evidence="1">
    <location>
        <begin position="1"/>
        <end position="183"/>
    </location>
</feature>
<dbReference type="Pfam" id="PF10300">
    <property type="entry name" value="Iml2-TPR_39"/>
    <property type="match status" value="1"/>
</dbReference>
<gene>
    <name evidence="2" type="ORF">PHYBLDRAFT_67772</name>
</gene>
<dbReference type="InterPro" id="IPR019412">
    <property type="entry name" value="IML2/TPR_39"/>
</dbReference>